<sequence length="779" mass="82773">MPEALLEQFYRRSASLVEELEPYLLELEVADEQADSELLGRILRVVTSVRMGAGLLGEERLLRLARLLEIVLERLRSGSLQLAHEGVRTILRGCSVLAAIAGNEDTSRYDDAVAALEALAQSHMPSEGMFDPGYPICFADGKPIMHLSGYELEQCGGDGAFLYMLTFNLHADIGAKDITPLDLLEFLQKSGHVIATHCECDLAATVCCETDLKGVLYVLFSSILEQDLVEAVFMLDSRQIQALDVLTLASGTLSLTAEERSPDDGAALYDQQVTDAPIEGLDELMEEFDRAMAEMRERSHVPFEPWDGSDAFGAGIAPLPASALKKQDIFDSIVDGVESSILKMANGPDESVEEPAASSVASFVASSVRDPFGDLAPVDELIEGDSPVMATVPEDDTESLLAELLGEHSGDASGMASSIAHAAGDLFVQGDIDAAFIDTAPGGKTSESESDRPEPAEPAEDLPADDVSSEYWPDTDEDGSPDDSRLLTDGADMPLADDPSGDNSGILTLDEKAALSETFAQDVAGEGEGISGFPASGVDTLFAGGDSGVSAFGGETTTQDESLEAEYPEGDQSQLAALEAEFEAALLEEARTAGILLPDDVSGMEAEESAVSEEQDFFNEPDTAADPDADPDADLFMDSGNEPDLSYLNPTREEVEGGVVLAMEGQTERLHGFTVTADESRAVVNLAGDVTIAAAENVRDLLLDLMQEHAAIELDMRETQSTDISFIQLLIAASRFAAEHGVQLTLRGGHAGAAGETFSQCGFSDEVRARLSLASVFVA</sequence>
<dbReference type="Gene3D" id="3.30.750.24">
    <property type="entry name" value="STAS domain"/>
    <property type="match status" value="1"/>
</dbReference>
<dbReference type="CDD" id="cd07043">
    <property type="entry name" value="STAS_anti-anti-sigma_factors"/>
    <property type="match status" value="1"/>
</dbReference>
<protein>
    <recommendedName>
        <fullName evidence="7">STAS domain-containing protein</fullName>
    </recommendedName>
</protein>
<dbReference type="SUPFAM" id="SSF52091">
    <property type="entry name" value="SpoIIaa-like"/>
    <property type="match status" value="1"/>
</dbReference>
<evidence type="ECO:0000256" key="2">
    <source>
        <dbReference type="SAM" id="MobiDB-lite"/>
    </source>
</evidence>
<dbReference type="InterPro" id="IPR036641">
    <property type="entry name" value="HPT_dom_sf"/>
</dbReference>
<dbReference type="InterPro" id="IPR036513">
    <property type="entry name" value="STAS_dom_sf"/>
</dbReference>
<feature type="compositionally biased region" description="Acidic residues" evidence="2">
    <location>
        <begin position="605"/>
        <end position="628"/>
    </location>
</feature>
<accession>A0A7J0BJ14</accession>
<feature type="domain" description="STAS" evidence="3">
    <location>
        <begin position="671"/>
        <end position="779"/>
    </location>
</feature>
<dbReference type="SUPFAM" id="SSF47226">
    <property type="entry name" value="Histidine-containing phosphotransfer domain, HPT domain"/>
    <property type="match status" value="1"/>
</dbReference>
<evidence type="ECO:0000313" key="5">
    <source>
        <dbReference type="EMBL" id="GFM33763.1"/>
    </source>
</evidence>
<evidence type="ECO:0000256" key="1">
    <source>
        <dbReference type="PROSITE-ProRule" id="PRU00110"/>
    </source>
</evidence>
<feature type="compositionally biased region" description="Basic and acidic residues" evidence="2">
    <location>
        <begin position="446"/>
        <end position="455"/>
    </location>
</feature>
<comment type="caution">
    <text evidence="5">The sequence shown here is derived from an EMBL/GenBank/DDBJ whole genome shotgun (WGS) entry which is preliminary data.</text>
</comment>
<feature type="region of interest" description="Disordered" evidence="2">
    <location>
        <begin position="437"/>
        <end position="506"/>
    </location>
</feature>
<dbReference type="InterPro" id="IPR058548">
    <property type="entry name" value="MlaB-like_STAS"/>
</dbReference>
<proteinExistence type="predicted"/>
<dbReference type="PROSITE" id="PS50894">
    <property type="entry name" value="HPT"/>
    <property type="match status" value="1"/>
</dbReference>
<dbReference type="InterPro" id="IPR008207">
    <property type="entry name" value="Sig_transdc_His_kin_Hpt_dom"/>
</dbReference>
<dbReference type="AlphaFoldDB" id="A0A7J0BJ14"/>
<feature type="compositionally biased region" description="Acidic residues" evidence="2">
    <location>
        <begin position="457"/>
        <end position="481"/>
    </location>
</feature>
<reference evidence="5 6" key="1">
    <citation type="submission" date="2020-05" db="EMBL/GenBank/DDBJ databases">
        <title>Draft genome sequence of Desulfovibrio sp. strain HN2T.</title>
        <authorList>
            <person name="Ueno A."/>
            <person name="Tamazawa S."/>
            <person name="Tamamura S."/>
            <person name="Murakami T."/>
            <person name="Kiyama T."/>
            <person name="Inomata H."/>
            <person name="Amano Y."/>
            <person name="Miyakawa K."/>
            <person name="Tamaki H."/>
            <person name="Naganuma T."/>
            <person name="Kaneko K."/>
        </authorList>
    </citation>
    <scope>NUCLEOTIDE SEQUENCE [LARGE SCALE GENOMIC DNA]</scope>
    <source>
        <strain evidence="5 6">HN2</strain>
    </source>
</reference>
<name>A0A7J0BJ14_9BACT</name>
<comment type="caution">
    <text evidence="1">Lacks conserved residue(s) required for the propagation of feature annotation.</text>
</comment>
<dbReference type="Pfam" id="PF13466">
    <property type="entry name" value="STAS_2"/>
    <property type="match status" value="1"/>
</dbReference>
<dbReference type="PROSITE" id="PS50801">
    <property type="entry name" value="STAS"/>
    <property type="match status" value="1"/>
</dbReference>
<dbReference type="GO" id="GO:0004672">
    <property type="term" value="F:protein kinase activity"/>
    <property type="evidence" value="ECO:0007669"/>
    <property type="project" value="UniProtKB-ARBA"/>
</dbReference>
<evidence type="ECO:0000313" key="6">
    <source>
        <dbReference type="Proteomes" id="UP000503840"/>
    </source>
</evidence>
<dbReference type="Gene3D" id="1.20.120.160">
    <property type="entry name" value="HPT domain"/>
    <property type="match status" value="1"/>
</dbReference>
<feature type="domain" description="HPt" evidence="4">
    <location>
        <begin position="1"/>
        <end position="104"/>
    </location>
</feature>
<feature type="region of interest" description="Disordered" evidence="2">
    <location>
        <begin position="604"/>
        <end position="628"/>
    </location>
</feature>
<dbReference type="Proteomes" id="UP000503840">
    <property type="component" value="Unassembled WGS sequence"/>
</dbReference>
<dbReference type="InterPro" id="IPR002645">
    <property type="entry name" value="STAS_dom"/>
</dbReference>
<organism evidence="5 6">
    <name type="scientific">Desulfovibrio subterraneus</name>
    <dbReference type="NCBI Taxonomy" id="2718620"/>
    <lineage>
        <taxon>Bacteria</taxon>
        <taxon>Pseudomonadati</taxon>
        <taxon>Thermodesulfobacteriota</taxon>
        <taxon>Desulfovibrionia</taxon>
        <taxon>Desulfovibrionales</taxon>
        <taxon>Desulfovibrionaceae</taxon>
        <taxon>Desulfovibrio</taxon>
    </lineage>
</organism>
<gene>
    <name evidence="5" type="ORF">DSM101010T_21280</name>
</gene>
<evidence type="ECO:0000259" key="4">
    <source>
        <dbReference type="PROSITE" id="PS50894"/>
    </source>
</evidence>
<evidence type="ECO:0008006" key="7">
    <source>
        <dbReference type="Google" id="ProtNLM"/>
    </source>
</evidence>
<dbReference type="GO" id="GO:0000160">
    <property type="term" value="P:phosphorelay signal transduction system"/>
    <property type="evidence" value="ECO:0007669"/>
    <property type="project" value="InterPro"/>
</dbReference>
<dbReference type="EMBL" id="BLVO01000013">
    <property type="protein sequence ID" value="GFM33763.1"/>
    <property type="molecule type" value="Genomic_DNA"/>
</dbReference>
<evidence type="ECO:0000259" key="3">
    <source>
        <dbReference type="PROSITE" id="PS50801"/>
    </source>
</evidence>
<keyword evidence="6" id="KW-1185">Reference proteome</keyword>